<dbReference type="GO" id="GO:0004803">
    <property type="term" value="F:transposase activity"/>
    <property type="evidence" value="ECO:0007669"/>
    <property type="project" value="InterPro"/>
</dbReference>
<evidence type="ECO:0000259" key="2">
    <source>
        <dbReference type="Pfam" id="PF14319"/>
    </source>
</evidence>
<feature type="domain" description="Transposase zinc-binding" evidence="2">
    <location>
        <begin position="11"/>
        <end position="103"/>
    </location>
</feature>
<dbReference type="AlphaFoldDB" id="Q01P74"/>
<dbReference type="Pfam" id="PF14319">
    <property type="entry name" value="Zn_Tnp_IS91"/>
    <property type="match status" value="1"/>
</dbReference>
<reference evidence="3" key="1">
    <citation type="submission" date="2006-10" db="EMBL/GenBank/DDBJ databases">
        <title>Complete sequence of Solibacter usitatus Ellin6076.</title>
        <authorList>
            <consortium name="US DOE Joint Genome Institute"/>
            <person name="Copeland A."/>
            <person name="Lucas S."/>
            <person name="Lapidus A."/>
            <person name="Barry K."/>
            <person name="Detter J.C."/>
            <person name="Glavina del Rio T."/>
            <person name="Hammon N."/>
            <person name="Israni S."/>
            <person name="Dalin E."/>
            <person name="Tice H."/>
            <person name="Pitluck S."/>
            <person name="Thompson L.S."/>
            <person name="Brettin T."/>
            <person name="Bruce D."/>
            <person name="Han C."/>
            <person name="Tapia R."/>
            <person name="Gilna P."/>
            <person name="Schmutz J."/>
            <person name="Larimer F."/>
            <person name="Land M."/>
            <person name="Hauser L."/>
            <person name="Kyrpides N."/>
            <person name="Mikhailova N."/>
            <person name="Janssen P.H."/>
            <person name="Kuske C.R."/>
            <person name="Richardson P."/>
        </authorList>
    </citation>
    <scope>NUCLEOTIDE SEQUENCE</scope>
    <source>
        <strain evidence="3">Ellin6076</strain>
    </source>
</reference>
<dbReference type="InterPro" id="IPR054832">
    <property type="entry name" value="transpos_IS91"/>
</dbReference>
<protein>
    <submittedName>
        <fullName evidence="3">Putative transposase</fullName>
    </submittedName>
</protein>
<evidence type="ECO:0000259" key="1">
    <source>
        <dbReference type="Pfam" id="PF04986"/>
    </source>
</evidence>
<gene>
    <name evidence="3" type="ordered locus">Acid_7645</name>
</gene>
<feature type="domain" description="Transposase IS801/IS1294" evidence="1">
    <location>
        <begin position="145"/>
        <end position="333"/>
    </location>
</feature>
<dbReference type="KEGG" id="sus:Acid_7645"/>
<dbReference type="InParanoid" id="Q01P74"/>
<evidence type="ECO:0000313" key="3">
    <source>
        <dbReference type="EMBL" id="ABJ88546.1"/>
    </source>
</evidence>
<sequence>MSRPLLEVADIFRAYAGRFLERCRTRISWPQYKVLRAIERCRTSVLGKHRDRCTGCGHEFGFSFNSCRNRHCPKCQAGARNRWIQARTRELVPLPYFHAVFTVPHQLSELMLQNKRALYELLFRSAAATLMEVAANPKHLGAEIGFLCVLHTWGQTLIHHPHIHCVLPGGGFAPGRTRWVRPRRAGFFLPKYVLSEVFRGKFIDGLRDLFRRKKLAFHGSLLWLQEPRSFARFLEDLHQYDWVVYIKKPFGGPEHVLHYLARYTHRVAISNHRLLAMENGKVTFRWKDYAHGGKQRKMTLAAEEFIRPFLLHVLPKGFVRIRHYGWMANRCRRQCAALCRQLLGEETAPPAIPLDRAAAPVQRCPFCGGVVEVIEMIIPRELSRYRHCRKRALDTS</sequence>
<organism evidence="3">
    <name type="scientific">Solibacter usitatus (strain Ellin6076)</name>
    <dbReference type="NCBI Taxonomy" id="234267"/>
    <lineage>
        <taxon>Bacteria</taxon>
        <taxon>Pseudomonadati</taxon>
        <taxon>Acidobacteriota</taxon>
        <taxon>Terriglobia</taxon>
        <taxon>Bryobacterales</taxon>
        <taxon>Solibacteraceae</taxon>
        <taxon>Candidatus Solibacter</taxon>
    </lineage>
</organism>
<dbReference type="OrthoDB" id="105169at2"/>
<proteinExistence type="predicted"/>
<dbReference type="GO" id="GO:0003677">
    <property type="term" value="F:DNA binding"/>
    <property type="evidence" value="ECO:0007669"/>
    <property type="project" value="InterPro"/>
</dbReference>
<dbReference type="HOGENOM" id="CLU_038153_1_0_0"/>
<dbReference type="PANTHER" id="PTHR37023:SF1">
    <property type="entry name" value="ISSOD25 TRANSPOSASE TNPA_ISSOD25"/>
    <property type="match status" value="1"/>
</dbReference>
<dbReference type="EMBL" id="CP000473">
    <property type="protein sequence ID" value="ABJ88546.1"/>
    <property type="molecule type" value="Genomic_DNA"/>
</dbReference>
<dbReference type="InterPro" id="IPR026889">
    <property type="entry name" value="Zn_Tnp"/>
</dbReference>
<dbReference type="InterPro" id="IPR007069">
    <property type="entry name" value="Transposase_32"/>
</dbReference>
<accession>Q01P74</accession>
<dbReference type="GO" id="GO:0006313">
    <property type="term" value="P:DNA transposition"/>
    <property type="evidence" value="ECO:0007669"/>
    <property type="project" value="InterPro"/>
</dbReference>
<dbReference type="Pfam" id="PF04986">
    <property type="entry name" value="Y2_Tnp"/>
    <property type="match status" value="1"/>
</dbReference>
<dbReference type="PANTHER" id="PTHR37023">
    <property type="entry name" value="TRANSPOSASE"/>
    <property type="match status" value="1"/>
</dbReference>
<dbReference type="NCBIfam" id="NF033538">
    <property type="entry name" value="transpos_IS91"/>
    <property type="match status" value="1"/>
</dbReference>
<name>Q01P74_SOLUE</name>
<dbReference type="STRING" id="234267.Acid_7645"/>
<dbReference type="eggNOG" id="COG0517">
    <property type="taxonomic scope" value="Bacteria"/>
</dbReference>